<reference evidence="1 2" key="1">
    <citation type="submission" date="2019-09" db="EMBL/GenBank/DDBJ databases">
        <title>Genome sequence and assembly of Adhaeribacter sp.</title>
        <authorList>
            <person name="Chhetri G."/>
        </authorList>
    </citation>
    <scope>NUCLEOTIDE SEQUENCE [LARGE SCALE GENOMIC DNA]</scope>
    <source>
        <strain evidence="1 2">DK36</strain>
    </source>
</reference>
<evidence type="ECO:0000313" key="2">
    <source>
        <dbReference type="Proteomes" id="UP000323426"/>
    </source>
</evidence>
<gene>
    <name evidence="1" type="ORF">F0145_07730</name>
</gene>
<name>A0A5M6DJZ0_9BACT</name>
<organism evidence="1 2">
    <name type="scientific">Adhaeribacter rhizoryzae</name>
    <dbReference type="NCBI Taxonomy" id="2607907"/>
    <lineage>
        <taxon>Bacteria</taxon>
        <taxon>Pseudomonadati</taxon>
        <taxon>Bacteroidota</taxon>
        <taxon>Cytophagia</taxon>
        <taxon>Cytophagales</taxon>
        <taxon>Hymenobacteraceae</taxon>
        <taxon>Adhaeribacter</taxon>
    </lineage>
</organism>
<dbReference type="EMBL" id="VWSF01000004">
    <property type="protein sequence ID" value="KAA5547821.1"/>
    <property type="molecule type" value="Genomic_DNA"/>
</dbReference>
<proteinExistence type="predicted"/>
<evidence type="ECO:0008006" key="3">
    <source>
        <dbReference type="Google" id="ProtNLM"/>
    </source>
</evidence>
<accession>A0A5M6DJZ0</accession>
<comment type="caution">
    <text evidence="1">The sequence shown here is derived from an EMBL/GenBank/DDBJ whole genome shotgun (WGS) entry which is preliminary data.</text>
</comment>
<dbReference type="InterPro" id="IPR015915">
    <property type="entry name" value="Kelch-typ_b-propeller"/>
</dbReference>
<evidence type="ECO:0000313" key="1">
    <source>
        <dbReference type="EMBL" id="KAA5547821.1"/>
    </source>
</evidence>
<sequence>MSCKQEKETAPEAPKINLVSVYSLNPTQAEAKIELTGIRNNSPKEYGLVWSESPNPTINNNKKTAAANPEDGISTLVLSELQLETTYYVRAYIKLGNDYYYSNNITLSHRGPFIWRSLASINWSDKPNLVSSVAFRSGVIVVRPIDNINTEVWYYFAPGNNWQQQKDLVLQAARFEPLLFKLNKFGDEATYFGGGYQVKENIPGKYIYLKDFWQYDFFSGGTSEEYPDFPFGLANLTHFTLDTRTYVIENSANRSVWMLLNGMSWHKKNDFPGTISERYVGFAAGNKGYILEEDKSATGQTKKLYEYNPDADTWVRKADFPGEDRVNGMAFSVNNKGYYGLGQAKDSPQGFSDIWQYNPTTDSWIKFTDYPGIGHVGVTANTIGNKAYLGLGLRVKASAAGAEEYLPATDFWEVKPD</sequence>
<dbReference type="AlphaFoldDB" id="A0A5M6DJZ0"/>
<dbReference type="Proteomes" id="UP000323426">
    <property type="component" value="Unassembled WGS sequence"/>
</dbReference>
<dbReference type="Gene3D" id="2.120.10.80">
    <property type="entry name" value="Kelch-type beta propeller"/>
    <property type="match status" value="1"/>
</dbReference>
<keyword evidence="2" id="KW-1185">Reference proteome</keyword>
<dbReference type="SUPFAM" id="SSF117281">
    <property type="entry name" value="Kelch motif"/>
    <property type="match status" value="1"/>
</dbReference>
<protein>
    <recommendedName>
        <fullName evidence="3">Fibronectin type-III domain-containing protein</fullName>
    </recommendedName>
</protein>